<keyword evidence="3 6" id="KW-1133">Transmembrane helix</keyword>
<evidence type="ECO:0000256" key="3">
    <source>
        <dbReference type="ARBA" id="ARBA00022989"/>
    </source>
</evidence>
<gene>
    <name evidence="7" type="ORF">MOV92_11010</name>
</gene>
<evidence type="ECO:0000313" key="7">
    <source>
        <dbReference type="EMBL" id="UNP31736.1"/>
    </source>
</evidence>
<dbReference type="Proteomes" id="UP000829194">
    <property type="component" value="Chromosome"/>
</dbReference>
<sequence>MSAPTTYGRPSRLSRALGVAGALGVFAVLAWLVWSLMQDSRPMPKRTPPRITQVILPPPPPPPPPPQPDKVQEEEKLVENTPFESLDKPQEDSPEPPGDPLTAEAGPGSNEFGLQAGSGGGTRIGGKGGGGNPYAGYASMVQRAVQQYLQQADKTRKGRYSATVAMWLNADGTIQRSQVIASTGKPELDAAIVAALQGRSLPQPPPAEMPQPINLRIGAIAPG</sequence>
<keyword evidence="8" id="KW-1185">Reference proteome</keyword>
<protein>
    <submittedName>
        <fullName evidence="7">TonB C-terminal domain-containing protein</fullName>
    </submittedName>
</protein>
<dbReference type="Pfam" id="PF13103">
    <property type="entry name" value="TonB_2"/>
    <property type="match status" value="1"/>
</dbReference>
<dbReference type="NCBIfam" id="TIGR01352">
    <property type="entry name" value="tonB_Cterm"/>
    <property type="match status" value="1"/>
</dbReference>
<accession>A0ABY3XJD2</accession>
<evidence type="ECO:0000256" key="4">
    <source>
        <dbReference type="ARBA" id="ARBA00023136"/>
    </source>
</evidence>
<evidence type="ECO:0000256" key="1">
    <source>
        <dbReference type="ARBA" id="ARBA00004167"/>
    </source>
</evidence>
<feature type="transmembrane region" description="Helical" evidence="6">
    <location>
        <begin position="16"/>
        <end position="37"/>
    </location>
</feature>
<reference evidence="7 8" key="1">
    <citation type="submission" date="2022-03" db="EMBL/GenBank/DDBJ databases">
        <title>Complete genome sequence of Lysobacter capsici VKM B-2533 and Lysobacter gummosus 10.1.1, promising sources of lytic agents.</title>
        <authorList>
            <person name="Tarlachkov S.V."/>
            <person name="Kudryakova I.V."/>
            <person name="Afoshin A.S."/>
            <person name="Leontyevskaya E.A."/>
            <person name="Leontyevskaya N.V."/>
        </authorList>
    </citation>
    <scope>NUCLEOTIDE SEQUENCE [LARGE SCALE GENOMIC DNA]</scope>
    <source>
        <strain evidence="7 8">10.1.1</strain>
    </source>
</reference>
<keyword evidence="4 6" id="KW-0472">Membrane</keyword>
<evidence type="ECO:0000256" key="6">
    <source>
        <dbReference type="SAM" id="Phobius"/>
    </source>
</evidence>
<feature type="region of interest" description="Disordered" evidence="5">
    <location>
        <begin position="40"/>
        <end position="127"/>
    </location>
</feature>
<name>A0ABY3XJD2_9GAMM</name>
<dbReference type="SUPFAM" id="SSF74653">
    <property type="entry name" value="TolA/TonB C-terminal domain"/>
    <property type="match status" value="1"/>
</dbReference>
<evidence type="ECO:0000313" key="8">
    <source>
        <dbReference type="Proteomes" id="UP000829194"/>
    </source>
</evidence>
<organism evidence="7 8">
    <name type="scientific">Lysobacter gummosus</name>
    <dbReference type="NCBI Taxonomy" id="262324"/>
    <lineage>
        <taxon>Bacteria</taxon>
        <taxon>Pseudomonadati</taxon>
        <taxon>Pseudomonadota</taxon>
        <taxon>Gammaproteobacteria</taxon>
        <taxon>Lysobacterales</taxon>
        <taxon>Lysobacteraceae</taxon>
        <taxon>Lysobacter</taxon>
    </lineage>
</organism>
<dbReference type="InterPro" id="IPR006260">
    <property type="entry name" value="TonB/TolA_C"/>
</dbReference>
<dbReference type="RefSeq" id="WP_057942848.1">
    <property type="nucleotide sequence ID" value="NZ_CP011131.1"/>
</dbReference>
<feature type="compositionally biased region" description="Gly residues" evidence="5">
    <location>
        <begin position="116"/>
        <end position="127"/>
    </location>
</feature>
<feature type="compositionally biased region" description="Pro residues" evidence="5">
    <location>
        <begin position="56"/>
        <end position="68"/>
    </location>
</feature>
<keyword evidence="2 6" id="KW-0812">Transmembrane</keyword>
<proteinExistence type="predicted"/>
<comment type="subcellular location">
    <subcellularLocation>
        <location evidence="1">Membrane</location>
        <topology evidence="1">Single-pass membrane protein</topology>
    </subcellularLocation>
</comment>
<dbReference type="Gene3D" id="3.30.1150.10">
    <property type="match status" value="1"/>
</dbReference>
<evidence type="ECO:0000256" key="2">
    <source>
        <dbReference type="ARBA" id="ARBA00022692"/>
    </source>
</evidence>
<evidence type="ECO:0000256" key="5">
    <source>
        <dbReference type="SAM" id="MobiDB-lite"/>
    </source>
</evidence>
<dbReference type="EMBL" id="CP093547">
    <property type="protein sequence ID" value="UNP31736.1"/>
    <property type="molecule type" value="Genomic_DNA"/>
</dbReference>